<dbReference type="Pfam" id="PF13411">
    <property type="entry name" value="MerR_1"/>
    <property type="match status" value="1"/>
</dbReference>
<organism evidence="4 5">
    <name type="scientific">Paraburkholderia silviterrae</name>
    <dbReference type="NCBI Taxonomy" id="2528715"/>
    <lineage>
        <taxon>Bacteria</taxon>
        <taxon>Pseudomonadati</taxon>
        <taxon>Pseudomonadota</taxon>
        <taxon>Betaproteobacteria</taxon>
        <taxon>Burkholderiales</taxon>
        <taxon>Burkholderiaceae</taxon>
        <taxon>Paraburkholderia</taxon>
    </lineage>
</organism>
<dbReference type="InterPro" id="IPR009061">
    <property type="entry name" value="DNA-bd_dom_put_sf"/>
</dbReference>
<dbReference type="GO" id="GO:0003700">
    <property type="term" value="F:DNA-binding transcription factor activity"/>
    <property type="evidence" value="ECO:0007669"/>
    <property type="project" value="InterPro"/>
</dbReference>
<keyword evidence="5" id="KW-1185">Reference proteome</keyword>
<dbReference type="InterPro" id="IPR047057">
    <property type="entry name" value="MerR_fam"/>
</dbReference>
<proteinExistence type="predicted"/>
<evidence type="ECO:0000313" key="5">
    <source>
        <dbReference type="Proteomes" id="UP000295722"/>
    </source>
</evidence>
<dbReference type="PANTHER" id="PTHR30204">
    <property type="entry name" value="REDOX-CYCLING DRUG-SENSING TRANSCRIPTIONAL ACTIVATOR SOXR"/>
    <property type="match status" value="1"/>
</dbReference>
<reference evidence="4 5" key="1">
    <citation type="submission" date="2019-03" db="EMBL/GenBank/DDBJ databases">
        <title>Paraburkholderia sp. 4M-K11, isolated from subtropical forest soil.</title>
        <authorList>
            <person name="Gao Z.-H."/>
            <person name="Qiu L.-H."/>
        </authorList>
    </citation>
    <scope>NUCLEOTIDE SEQUENCE [LARGE SCALE GENOMIC DNA]</scope>
    <source>
        <strain evidence="4 5">4M-K11</strain>
    </source>
</reference>
<dbReference type="InterPro" id="IPR000551">
    <property type="entry name" value="MerR-type_HTH_dom"/>
</dbReference>
<gene>
    <name evidence="4" type="ORF">EYW47_06350</name>
</gene>
<evidence type="ECO:0000313" key="4">
    <source>
        <dbReference type="EMBL" id="TDG25448.1"/>
    </source>
</evidence>
<dbReference type="OrthoDB" id="5345718at2"/>
<dbReference type="SMART" id="SM00422">
    <property type="entry name" value="HTH_MERR"/>
    <property type="match status" value="1"/>
</dbReference>
<feature type="region of interest" description="Disordered" evidence="2">
    <location>
        <begin position="155"/>
        <end position="218"/>
    </location>
</feature>
<evidence type="ECO:0000256" key="2">
    <source>
        <dbReference type="SAM" id="MobiDB-lite"/>
    </source>
</evidence>
<sequence length="218" mass="23921">MSRDASALLTVRDAAQRLNVTPRTLKYYEERGLVTPTRSEGRYRLYDEHDLEQFARILRLRALGFSLHGITEMLKRPLESVGDGRRRYSQDSLQQIADALAQQIGTLDTRIAAVRRELKEAQTVRTELADDLDYLRQRLAGVSSEALIGERLAATRRRKESAGTTGASASRAGAASHASPKSGKRGDNESDISVNPDPAETSADGESTGARKHGSGRE</sequence>
<accession>A0A4R5ME89</accession>
<dbReference type="AlphaFoldDB" id="A0A4R5ME89"/>
<protein>
    <submittedName>
        <fullName evidence="4">MerR family transcriptional regulator</fullName>
    </submittedName>
</protein>
<comment type="caution">
    <text evidence="4">The sequence shown here is derived from an EMBL/GenBank/DDBJ whole genome shotgun (WGS) entry which is preliminary data.</text>
</comment>
<dbReference type="PANTHER" id="PTHR30204:SF90">
    <property type="entry name" value="HTH-TYPE TRANSCRIPTIONAL ACTIVATOR MTA"/>
    <property type="match status" value="1"/>
</dbReference>
<dbReference type="Proteomes" id="UP000295722">
    <property type="component" value="Unassembled WGS sequence"/>
</dbReference>
<name>A0A4R5ME89_9BURK</name>
<keyword evidence="1" id="KW-0238">DNA-binding</keyword>
<evidence type="ECO:0000256" key="1">
    <source>
        <dbReference type="ARBA" id="ARBA00023125"/>
    </source>
</evidence>
<evidence type="ECO:0000259" key="3">
    <source>
        <dbReference type="PROSITE" id="PS50937"/>
    </source>
</evidence>
<dbReference type="PROSITE" id="PS50937">
    <property type="entry name" value="HTH_MERR_2"/>
    <property type="match status" value="1"/>
</dbReference>
<feature type="compositionally biased region" description="Low complexity" evidence="2">
    <location>
        <begin position="162"/>
        <end position="179"/>
    </location>
</feature>
<feature type="domain" description="HTH merR-type" evidence="3">
    <location>
        <begin position="8"/>
        <end position="76"/>
    </location>
</feature>
<dbReference type="EMBL" id="SMRP01000002">
    <property type="protein sequence ID" value="TDG25448.1"/>
    <property type="molecule type" value="Genomic_DNA"/>
</dbReference>
<dbReference type="GO" id="GO:0003677">
    <property type="term" value="F:DNA binding"/>
    <property type="evidence" value="ECO:0007669"/>
    <property type="project" value="UniProtKB-KW"/>
</dbReference>
<dbReference type="Gene3D" id="1.10.1660.10">
    <property type="match status" value="1"/>
</dbReference>
<dbReference type="SUPFAM" id="SSF46955">
    <property type="entry name" value="Putative DNA-binding domain"/>
    <property type="match status" value="1"/>
</dbReference>